<dbReference type="Gene3D" id="2.60.40.10">
    <property type="entry name" value="Immunoglobulins"/>
    <property type="match status" value="1"/>
</dbReference>
<dbReference type="Proteomes" id="UP000036196">
    <property type="component" value="Unassembled WGS sequence"/>
</dbReference>
<protein>
    <recommendedName>
        <fullName evidence="2">Pili assembly chaperone N-terminal domain-containing protein</fullName>
    </recommendedName>
</protein>
<dbReference type="AlphaFoldDB" id="A0A0J5PKH8"/>
<dbReference type="PANTHER" id="PTHR30251">
    <property type="entry name" value="PILUS ASSEMBLY CHAPERONE"/>
    <property type="match status" value="1"/>
</dbReference>
<dbReference type="PANTHER" id="PTHR30251:SF4">
    <property type="entry name" value="SLR1668 PROTEIN"/>
    <property type="match status" value="1"/>
</dbReference>
<feature type="signal peptide" evidence="1">
    <location>
        <begin position="1"/>
        <end position="23"/>
    </location>
</feature>
<feature type="chain" id="PRO_5005263102" description="Pili assembly chaperone N-terminal domain-containing protein" evidence="1">
    <location>
        <begin position="24"/>
        <end position="240"/>
    </location>
</feature>
<keyword evidence="1" id="KW-0732">Signal</keyword>
<dbReference type="GO" id="GO:0071555">
    <property type="term" value="P:cell wall organization"/>
    <property type="evidence" value="ECO:0007669"/>
    <property type="project" value="InterPro"/>
</dbReference>
<gene>
    <name evidence="3" type="ORF">ABW06_22475</name>
</gene>
<keyword evidence="4" id="KW-1185">Reference proteome</keyword>
<dbReference type="Pfam" id="PF00345">
    <property type="entry name" value="PapD_N"/>
    <property type="match status" value="1"/>
</dbReference>
<dbReference type="InterPro" id="IPR016147">
    <property type="entry name" value="Pili_assmbl_chaperone_N"/>
</dbReference>
<evidence type="ECO:0000256" key="1">
    <source>
        <dbReference type="SAM" id="SignalP"/>
    </source>
</evidence>
<dbReference type="GO" id="GO:0030288">
    <property type="term" value="C:outer membrane-bounded periplasmic space"/>
    <property type="evidence" value="ECO:0007669"/>
    <property type="project" value="InterPro"/>
</dbReference>
<dbReference type="InterPro" id="IPR008962">
    <property type="entry name" value="PapD-like_sf"/>
</dbReference>
<dbReference type="InterPro" id="IPR050643">
    <property type="entry name" value="Periplasmic_pilus_chap"/>
</dbReference>
<dbReference type="STRING" id="61647.LG71_05585"/>
<dbReference type="InterPro" id="IPR013783">
    <property type="entry name" value="Ig-like_fold"/>
</dbReference>
<evidence type="ECO:0000313" key="4">
    <source>
        <dbReference type="Proteomes" id="UP000036196"/>
    </source>
</evidence>
<dbReference type="PATRIC" id="fig|61647.15.peg.3394"/>
<comment type="caution">
    <text evidence="3">The sequence shown here is derived from an EMBL/GenBank/DDBJ whole genome shotgun (WGS) entry which is preliminary data.</text>
</comment>
<name>A0A0J5PKH8_PLUGE</name>
<proteinExistence type="predicted"/>
<sequence>MKHKITAGLLTLAGLCMTAHASAASLQMYPVTVNFCRGESVAAVYVKNTGEQSIGAQIRVYRWQQQEHKDVMTPASDLIVSPPIATIPAGKEQLVRVISPAPAAPGGPEKSYRLLLDELPQSGQAHSSGQVHFLLRYSVPVFLSCPDSKPDLSTIHASLDSTGSRRRLVIRNSGMNHLKLSSVSMVSGGKSYLISQGLFGYVLPGSEMTWELPAGVPAGTSLTATLSDNASSQTIPLPRQ</sequence>
<accession>A0A0J5PKH8</accession>
<reference evidence="3 4" key="1">
    <citation type="submission" date="2015-05" db="EMBL/GenBank/DDBJ databases">
        <title>Genome sequences of Pluralibacter gergoviae.</title>
        <authorList>
            <person name="Greninger A.L."/>
            <person name="Miller S."/>
        </authorList>
    </citation>
    <scope>NUCLEOTIDE SEQUENCE [LARGE SCALE GENOMIC DNA]</scope>
    <source>
        <strain evidence="3 4">JS81F13</strain>
    </source>
</reference>
<organism evidence="3 4">
    <name type="scientific">Pluralibacter gergoviae</name>
    <name type="common">Enterobacter gergoviae</name>
    <dbReference type="NCBI Taxonomy" id="61647"/>
    <lineage>
        <taxon>Bacteria</taxon>
        <taxon>Pseudomonadati</taxon>
        <taxon>Pseudomonadota</taxon>
        <taxon>Gammaproteobacteria</taxon>
        <taxon>Enterobacterales</taxon>
        <taxon>Enterobacteriaceae</taxon>
        <taxon>Pluralibacter</taxon>
    </lineage>
</organism>
<dbReference type="EMBL" id="LDZF01000032">
    <property type="protein sequence ID" value="KMK11215.1"/>
    <property type="molecule type" value="Genomic_DNA"/>
</dbReference>
<feature type="domain" description="Pili assembly chaperone N-terminal" evidence="2">
    <location>
        <begin position="26"/>
        <end position="143"/>
    </location>
</feature>
<evidence type="ECO:0000259" key="2">
    <source>
        <dbReference type="Pfam" id="PF00345"/>
    </source>
</evidence>
<dbReference type="SUPFAM" id="SSF49354">
    <property type="entry name" value="PapD-like"/>
    <property type="match status" value="1"/>
</dbReference>
<evidence type="ECO:0000313" key="3">
    <source>
        <dbReference type="EMBL" id="KMK11215.1"/>
    </source>
</evidence>